<dbReference type="AlphaFoldDB" id="A0A0W8F222"/>
<protein>
    <submittedName>
        <fullName evidence="1">Uncharacterized protein</fullName>
    </submittedName>
</protein>
<reference evidence="1" key="1">
    <citation type="journal article" date="2015" name="Proc. Natl. Acad. Sci. U.S.A.">
        <title>Networks of energetic and metabolic interactions define dynamics in microbial communities.</title>
        <authorList>
            <person name="Embree M."/>
            <person name="Liu J.K."/>
            <person name="Al-Bassam M.M."/>
            <person name="Zengler K."/>
        </authorList>
    </citation>
    <scope>NUCLEOTIDE SEQUENCE</scope>
</reference>
<name>A0A0W8F222_9ZZZZ</name>
<organism evidence="1">
    <name type="scientific">hydrocarbon metagenome</name>
    <dbReference type="NCBI Taxonomy" id="938273"/>
    <lineage>
        <taxon>unclassified sequences</taxon>
        <taxon>metagenomes</taxon>
        <taxon>ecological metagenomes</taxon>
    </lineage>
</organism>
<evidence type="ECO:0000313" key="1">
    <source>
        <dbReference type="EMBL" id="KUG14782.1"/>
    </source>
</evidence>
<sequence length="46" mass="5240">MVPGDRVFSAIHHLQRDLEHAQEGVESWNGTGYDGLPVIVTFWKVF</sequence>
<comment type="caution">
    <text evidence="1">The sequence shown here is derived from an EMBL/GenBank/DDBJ whole genome shotgun (WGS) entry which is preliminary data.</text>
</comment>
<accession>A0A0W8F222</accession>
<gene>
    <name evidence="1" type="ORF">ASZ90_015545</name>
</gene>
<dbReference type="EMBL" id="LNQE01001619">
    <property type="protein sequence ID" value="KUG14782.1"/>
    <property type="molecule type" value="Genomic_DNA"/>
</dbReference>
<proteinExistence type="predicted"/>